<dbReference type="Proteomes" id="UP001141327">
    <property type="component" value="Unassembled WGS sequence"/>
</dbReference>
<keyword evidence="1" id="KW-0812">Transmembrane</keyword>
<sequence length="80" mass="8325">MSRASTCGLITFIVISIILLGGCCFFAYESGLQAADPADFNVLKLITVLLNSNAFLSGAIFLGGIFIIASIGLTQSPHAD</sequence>
<proteinExistence type="predicted"/>
<dbReference type="PROSITE" id="PS51257">
    <property type="entry name" value="PROKAR_LIPOPROTEIN"/>
    <property type="match status" value="1"/>
</dbReference>
<evidence type="ECO:0000313" key="3">
    <source>
        <dbReference type="Proteomes" id="UP001141327"/>
    </source>
</evidence>
<name>A0ABQ8UND2_9EUKA</name>
<comment type="caution">
    <text evidence="2">The sequence shown here is derived from an EMBL/GenBank/DDBJ whole genome shotgun (WGS) entry which is preliminary data.</text>
</comment>
<protein>
    <submittedName>
        <fullName evidence="2">Uncharacterized protein</fullName>
    </submittedName>
</protein>
<keyword evidence="1" id="KW-1133">Transmembrane helix</keyword>
<keyword evidence="3" id="KW-1185">Reference proteome</keyword>
<keyword evidence="1" id="KW-0472">Membrane</keyword>
<feature type="transmembrane region" description="Helical" evidence="1">
    <location>
        <begin position="7"/>
        <end position="28"/>
    </location>
</feature>
<evidence type="ECO:0000256" key="1">
    <source>
        <dbReference type="SAM" id="Phobius"/>
    </source>
</evidence>
<evidence type="ECO:0000313" key="2">
    <source>
        <dbReference type="EMBL" id="KAJ4459982.1"/>
    </source>
</evidence>
<organism evidence="2 3">
    <name type="scientific">Paratrimastix pyriformis</name>
    <dbReference type="NCBI Taxonomy" id="342808"/>
    <lineage>
        <taxon>Eukaryota</taxon>
        <taxon>Metamonada</taxon>
        <taxon>Preaxostyla</taxon>
        <taxon>Paratrimastigidae</taxon>
        <taxon>Paratrimastix</taxon>
    </lineage>
</organism>
<accession>A0ABQ8UND2</accession>
<reference evidence="2" key="1">
    <citation type="journal article" date="2022" name="bioRxiv">
        <title>Genomics of Preaxostyla Flagellates Illuminates Evolutionary Transitions and the Path Towards Mitochondrial Loss.</title>
        <authorList>
            <person name="Novak L.V.F."/>
            <person name="Treitli S.C."/>
            <person name="Pyrih J."/>
            <person name="Halakuc P."/>
            <person name="Pipaliya S.V."/>
            <person name="Vacek V."/>
            <person name="Brzon O."/>
            <person name="Soukal P."/>
            <person name="Eme L."/>
            <person name="Dacks J.B."/>
            <person name="Karnkowska A."/>
            <person name="Elias M."/>
            <person name="Hampl V."/>
        </authorList>
    </citation>
    <scope>NUCLEOTIDE SEQUENCE</scope>
    <source>
        <strain evidence="2">RCP-MX</strain>
    </source>
</reference>
<feature type="transmembrane region" description="Helical" evidence="1">
    <location>
        <begin position="48"/>
        <end position="73"/>
    </location>
</feature>
<dbReference type="EMBL" id="JAPMOS010000016">
    <property type="protein sequence ID" value="KAJ4459982.1"/>
    <property type="molecule type" value="Genomic_DNA"/>
</dbReference>
<gene>
    <name evidence="2" type="ORF">PAPYR_4060</name>
</gene>